<name>A9P1H0_PICSI</name>
<protein>
    <submittedName>
        <fullName evidence="1">Uncharacterized protein</fullName>
    </submittedName>
</protein>
<sequence>MYWFCEKDIPDNPLRCWNWMASRPDGNVILRWMWRVESYKESFAAFV</sequence>
<organism evidence="1">
    <name type="scientific">Picea sitchensis</name>
    <name type="common">Sitka spruce</name>
    <name type="synonym">Pinus sitchensis</name>
    <dbReference type="NCBI Taxonomy" id="3332"/>
    <lineage>
        <taxon>Eukaryota</taxon>
        <taxon>Viridiplantae</taxon>
        <taxon>Streptophyta</taxon>
        <taxon>Embryophyta</taxon>
        <taxon>Tracheophyta</taxon>
        <taxon>Spermatophyta</taxon>
        <taxon>Pinopsida</taxon>
        <taxon>Pinidae</taxon>
        <taxon>Conifers I</taxon>
        <taxon>Pinales</taxon>
        <taxon>Pinaceae</taxon>
        <taxon>Picea</taxon>
    </lineage>
</organism>
<accession>A9P1H0</accession>
<dbReference type="AlphaFoldDB" id="A9P1H0"/>
<reference evidence="1" key="1">
    <citation type="journal article" date="2008" name="BMC Genomics">
        <title>A conifer genomics resource of 200,000 spruce (Picea spp.) ESTs and 6,464 high-quality, sequence-finished full-length cDNAs for Sitka spruce (Picea sitchensis).</title>
        <authorList>
            <person name="Ralph S.G."/>
            <person name="Chun H.J."/>
            <person name="Kolosova N."/>
            <person name="Cooper D."/>
            <person name="Oddy C."/>
            <person name="Ritland C.E."/>
            <person name="Kirkpatrick R."/>
            <person name="Moore R."/>
            <person name="Barber S."/>
            <person name="Holt R.A."/>
            <person name="Jones S.J."/>
            <person name="Marra M.A."/>
            <person name="Douglas C.J."/>
            <person name="Ritland K."/>
            <person name="Bohlmann J."/>
        </authorList>
    </citation>
    <scope>NUCLEOTIDE SEQUENCE</scope>
    <source>
        <tissue evidence="1">Bark</tissue>
    </source>
</reference>
<dbReference type="EMBL" id="EF087491">
    <property type="protein sequence ID" value="ABK26731.1"/>
    <property type="molecule type" value="mRNA"/>
</dbReference>
<evidence type="ECO:0000313" key="1">
    <source>
        <dbReference type="EMBL" id="ABK26731.1"/>
    </source>
</evidence>
<proteinExistence type="evidence at transcript level"/>